<comment type="caution">
    <text evidence="6">The sequence shown here is derived from an EMBL/GenBank/DDBJ whole genome shotgun (WGS) entry which is preliminary data.</text>
</comment>
<dbReference type="EMBL" id="NBWU01000001">
    <property type="protein sequence ID" value="PCE66055.1"/>
    <property type="molecule type" value="Genomic_DNA"/>
</dbReference>
<dbReference type="GO" id="GO:0007156">
    <property type="term" value="P:homophilic cell adhesion via plasma membrane adhesion molecules"/>
    <property type="evidence" value="ECO:0007669"/>
    <property type="project" value="InterPro"/>
</dbReference>
<reference evidence="6 7" key="1">
    <citation type="submission" date="2017-04" db="EMBL/GenBank/DDBJ databases">
        <title>A new member of the family Flavobacteriaceae isolated from ascidians.</title>
        <authorList>
            <person name="Chen L."/>
        </authorList>
    </citation>
    <scope>NUCLEOTIDE SEQUENCE [LARGE SCALE GENOMIC DNA]</scope>
    <source>
        <strain evidence="6 7">HQA918</strain>
    </source>
</reference>
<evidence type="ECO:0000256" key="4">
    <source>
        <dbReference type="ARBA" id="ARBA00023136"/>
    </source>
</evidence>
<dbReference type="GO" id="GO:0016477">
    <property type="term" value="P:cell migration"/>
    <property type="evidence" value="ECO:0007669"/>
    <property type="project" value="TreeGrafter"/>
</dbReference>
<dbReference type="Proteomes" id="UP000219559">
    <property type="component" value="Unassembled WGS sequence"/>
</dbReference>
<dbReference type="InterPro" id="IPR015919">
    <property type="entry name" value="Cadherin-like_sf"/>
</dbReference>
<dbReference type="PANTHER" id="PTHR24027:SF438">
    <property type="entry name" value="CADHERIN 23"/>
    <property type="match status" value="1"/>
</dbReference>
<gene>
    <name evidence="6" type="ORF">B7P33_01775</name>
</gene>
<evidence type="ECO:0000313" key="7">
    <source>
        <dbReference type="Proteomes" id="UP000219559"/>
    </source>
</evidence>
<keyword evidence="2" id="KW-0677">Repeat</keyword>
<dbReference type="InterPro" id="IPR002126">
    <property type="entry name" value="Cadherin-like_dom"/>
</dbReference>
<dbReference type="GO" id="GO:0045296">
    <property type="term" value="F:cadherin binding"/>
    <property type="evidence" value="ECO:0007669"/>
    <property type="project" value="TreeGrafter"/>
</dbReference>
<name>A0A2A4GE30_9FLAO</name>
<evidence type="ECO:0000259" key="5">
    <source>
        <dbReference type="PROSITE" id="PS50268"/>
    </source>
</evidence>
<proteinExistence type="predicted"/>
<dbReference type="SMART" id="SM00112">
    <property type="entry name" value="CA"/>
    <property type="match status" value="5"/>
</dbReference>
<evidence type="ECO:0000256" key="2">
    <source>
        <dbReference type="ARBA" id="ARBA00022737"/>
    </source>
</evidence>
<organism evidence="6 7">
    <name type="scientific">Sediminicola luteus</name>
    <dbReference type="NCBI Taxonomy" id="319238"/>
    <lineage>
        <taxon>Bacteria</taxon>
        <taxon>Pseudomonadati</taxon>
        <taxon>Bacteroidota</taxon>
        <taxon>Flavobacteriia</taxon>
        <taxon>Flavobacteriales</taxon>
        <taxon>Flavobacteriaceae</taxon>
        <taxon>Sediminicola</taxon>
    </lineage>
</organism>
<dbReference type="SUPFAM" id="SSF49313">
    <property type="entry name" value="Cadherin-like"/>
    <property type="match status" value="5"/>
</dbReference>
<evidence type="ECO:0000256" key="3">
    <source>
        <dbReference type="ARBA" id="ARBA00022837"/>
    </source>
</evidence>
<keyword evidence="3" id="KW-0106">Calcium</keyword>
<evidence type="ECO:0000256" key="1">
    <source>
        <dbReference type="ARBA" id="ARBA00004370"/>
    </source>
</evidence>
<evidence type="ECO:0000313" key="6">
    <source>
        <dbReference type="EMBL" id="PCE66055.1"/>
    </source>
</evidence>
<feature type="domain" description="Cadherin" evidence="5">
    <location>
        <begin position="474"/>
        <end position="593"/>
    </location>
</feature>
<dbReference type="GO" id="GO:0016342">
    <property type="term" value="C:catenin complex"/>
    <property type="evidence" value="ECO:0007669"/>
    <property type="project" value="TreeGrafter"/>
</dbReference>
<dbReference type="GO" id="GO:0005509">
    <property type="term" value="F:calcium ion binding"/>
    <property type="evidence" value="ECO:0007669"/>
    <property type="project" value="InterPro"/>
</dbReference>
<keyword evidence="4" id="KW-0472">Membrane</keyword>
<accession>A0A2A4GE30</accession>
<keyword evidence="7" id="KW-1185">Reference proteome</keyword>
<dbReference type="GO" id="GO:0008013">
    <property type="term" value="F:beta-catenin binding"/>
    <property type="evidence" value="ECO:0007669"/>
    <property type="project" value="TreeGrafter"/>
</dbReference>
<comment type="subcellular location">
    <subcellularLocation>
        <location evidence="1">Membrane</location>
    </subcellularLocation>
</comment>
<dbReference type="AlphaFoldDB" id="A0A2A4GE30"/>
<dbReference type="Gene3D" id="2.60.40.60">
    <property type="entry name" value="Cadherins"/>
    <property type="match status" value="6"/>
</dbReference>
<dbReference type="InterPro" id="IPR039808">
    <property type="entry name" value="Cadherin"/>
</dbReference>
<dbReference type="PROSITE" id="PS50268">
    <property type="entry name" value="CADHERIN_2"/>
    <property type="match status" value="1"/>
</dbReference>
<protein>
    <recommendedName>
        <fullName evidence="5">Cadherin domain-containing protein</fullName>
    </recommendedName>
</protein>
<dbReference type="PANTHER" id="PTHR24027">
    <property type="entry name" value="CADHERIN-23"/>
    <property type="match status" value="1"/>
</dbReference>
<sequence>MWLLVFTLVALSCNNDDDGTLVVQAEDLEVTLDENPSQGASLGTIETSGNGTPSFELVSQTPSGALSLDEVTGEVTVADAAAFDFETNPEISATVNVVGAAESVTVSIALNNVPEITLQDLTVDIDENPADGDAIGTVQATGNGDTVFSIATQSPAGALQIDENTGALTVADAGLFDFETHPVITATVAVVDGINTAAVTVSLNNVSELSAQDFSVTIDENPTNGQLLGTIQASGSGNNTFSISTQSPANALSIDTTTGELTVADLNLFDYETNPVITATILVESGVDTATITATINLNDVSELSAQDFSATIDENPTNGQVLGTVQASGSGNTTFSISTQSPAGAITIDAATGELTVADANLFDFETNPVITATISVESGVDTANITATITLNDVSELNAQDFSTTIDENPTDGQVLGTIQATSNGTLTFSINSQTPAGALGINAGTGELSVIDPNLFDYETNPIITAEILIENGTETTTATATITLNDVDEVSAQNTNLNIAENPSNGDVVGSLQASGSNLTYTITFQNPAGAFSIDANTGELSVADETLFDFETNPNMLATISVSNGTQTVSANAMVALDDLNEIGEYKFGGVIFWIDPASNNSEGLVCATTNLNVANWGCSGTLTGASGTGIGTGETNTATLIAAGCGLTAAESVSNLDWNGYDDWFLPSIDEFNEIAVNYNAYIWPTIQANGGSALMGTVWTSTEVNANDAYIAFLGGNAPVALTKSVANIHVLPVRSFTDF</sequence>
<dbReference type="CDD" id="cd11304">
    <property type="entry name" value="Cadherin_repeat"/>
    <property type="match status" value="5"/>
</dbReference>